<feature type="transmembrane region" description="Helical" evidence="6">
    <location>
        <begin position="91"/>
        <end position="114"/>
    </location>
</feature>
<dbReference type="GO" id="GO:0005886">
    <property type="term" value="C:plasma membrane"/>
    <property type="evidence" value="ECO:0007669"/>
    <property type="project" value="UniProtKB-SubCell"/>
</dbReference>
<evidence type="ECO:0000256" key="4">
    <source>
        <dbReference type="ARBA" id="ARBA00022519"/>
    </source>
</evidence>
<feature type="transmembrane region" description="Helical" evidence="6">
    <location>
        <begin position="161"/>
        <end position="188"/>
    </location>
</feature>
<keyword evidence="6" id="KW-0472">Membrane</keyword>
<dbReference type="PROSITE" id="PS51012">
    <property type="entry name" value="ABC_TM2"/>
    <property type="match status" value="1"/>
</dbReference>
<dbReference type="Proteomes" id="UP000540568">
    <property type="component" value="Unassembled WGS sequence"/>
</dbReference>
<dbReference type="AlphaFoldDB" id="A0A7W3PFW3"/>
<feature type="transmembrane region" description="Helical" evidence="6">
    <location>
        <begin position="200"/>
        <end position="226"/>
    </location>
</feature>
<comment type="similarity">
    <text evidence="2">Belongs to the ABC-2 integral membrane protein family.</text>
</comment>
<comment type="caution">
    <text evidence="8">The sequence shown here is derived from an EMBL/GenBank/DDBJ whole genome shotgun (WGS) entry which is preliminary data.</text>
</comment>
<feature type="transmembrane region" description="Helical" evidence="6">
    <location>
        <begin position="304"/>
        <end position="325"/>
    </location>
</feature>
<protein>
    <submittedName>
        <fullName evidence="8">Teichoic acid transport system permease protein</fullName>
    </submittedName>
</protein>
<keyword evidence="6" id="KW-1133">Transmembrane helix</keyword>
<name>A0A7W3PFW3_9MICO</name>
<feature type="transmembrane region" description="Helical" evidence="6">
    <location>
        <begin position="238"/>
        <end position="259"/>
    </location>
</feature>
<dbReference type="InterPro" id="IPR047817">
    <property type="entry name" value="ABC2_TM_bact-type"/>
</dbReference>
<evidence type="ECO:0000256" key="2">
    <source>
        <dbReference type="ARBA" id="ARBA00007783"/>
    </source>
</evidence>
<feature type="region of interest" description="Disordered" evidence="5">
    <location>
        <begin position="1"/>
        <end position="34"/>
    </location>
</feature>
<keyword evidence="3" id="KW-0813">Transport</keyword>
<organism evidence="8 9">
    <name type="scientific">Promicromonospora sukumoe</name>
    <dbReference type="NCBI Taxonomy" id="88382"/>
    <lineage>
        <taxon>Bacteria</taxon>
        <taxon>Bacillati</taxon>
        <taxon>Actinomycetota</taxon>
        <taxon>Actinomycetes</taxon>
        <taxon>Micrococcales</taxon>
        <taxon>Promicromonosporaceae</taxon>
        <taxon>Promicromonospora</taxon>
    </lineage>
</organism>
<dbReference type="PANTHER" id="PTHR30413">
    <property type="entry name" value="INNER MEMBRANE TRANSPORT PERMEASE"/>
    <property type="match status" value="1"/>
</dbReference>
<dbReference type="PANTHER" id="PTHR30413:SF8">
    <property type="entry name" value="TRANSPORT PERMEASE PROTEIN"/>
    <property type="match status" value="1"/>
</dbReference>
<evidence type="ECO:0000313" key="9">
    <source>
        <dbReference type="Proteomes" id="UP000540568"/>
    </source>
</evidence>
<keyword evidence="9" id="KW-1185">Reference proteome</keyword>
<evidence type="ECO:0000256" key="5">
    <source>
        <dbReference type="SAM" id="MobiDB-lite"/>
    </source>
</evidence>
<sequence length="334" mass="36592">MSTPTTDAAAAGVRPARSGARKAPQPPQPLVPETTSAERIALAEQYGLRRLNVRPPLGEYIRDLAGRWNFIRVLATSTAYAKNQSNYLGQLWAVLNPILNAAVYVLIFGVLLGVNRHVDNSIAFIVVGVFIFRFIESSVTGGAKSISGKTQLLRSLHFPRAVLPMSTVLSLLATLVPALAVMCVIVLLSGFIPGYQMMTITWWWLLLPAAVTLLWIFNTGLAFIMARVVATTPDLDNIIGFVMRVVMYGSGVIFPLALYIDRMEISEGAKAVVGGVLEYQPVAVFLYLVRSCLTQEETIPQSGLMWALGAGWAVLVFVIGFVVFWRGEERYGRD</sequence>
<dbReference type="RefSeq" id="WP_182619171.1">
    <property type="nucleotide sequence ID" value="NZ_BAAATF010000004.1"/>
</dbReference>
<feature type="transmembrane region" description="Helical" evidence="6">
    <location>
        <begin position="271"/>
        <end position="289"/>
    </location>
</feature>
<proteinExistence type="inferred from homology"/>
<keyword evidence="4" id="KW-1003">Cell membrane</keyword>
<feature type="transmembrane region" description="Helical" evidence="6">
    <location>
        <begin position="121"/>
        <end position="141"/>
    </location>
</feature>
<keyword evidence="4" id="KW-0997">Cell inner membrane</keyword>
<gene>
    <name evidence="8" type="ORF">FHX71_003975</name>
</gene>
<evidence type="ECO:0000256" key="1">
    <source>
        <dbReference type="ARBA" id="ARBA00004429"/>
    </source>
</evidence>
<accession>A0A7W3PFW3</accession>
<evidence type="ECO:0000259" key="7">
    <source>
        <dbReference type="PROSITE" id="PS51012"/>
    </source>
</evidence>
<dbReference type="GO" id="GO:0015920">
    <property type="term" value="P:lipopolysaccharide transport"/>
    <property type="evidence" value="ECO:0007669"/>
    <property type="project" value="TreeGrafter"/>
</dbReference>
<reference evidence="8 9" key="1">
    <citation type="submission" date="2020-07" db="EMBL/GenBank/DDBJ databases">
        <title>Sequencing the genomes of 1000 actinobacteria strains.</title>
        <authorList>
            <person name="Klenk H.-P."/>
        </authorList>
    </citation>
    <scope>NUCLEOTIDE SEQUENCE [LARGE SCALE GENOMIC DNA]</scope>
    <source>
        <strain evidence="8 9">DSM 44121</strain>
    </source>
</reference>
<keyword evidence="6" id="KW-0812">Transmembrane</keyword>
<dbReference type="EMBL" id="JACGWV010000002">
    <property type="protein sequence ID" value="MBA8809999.1"/>
    <property type="molecule type" value="Genomic_DNA"/>
</dbReference>
<evidence type="ECO:0000313" key="8">
    <source>
        <dbReference type="EMBL" id="MBA8809999.1"/>
    </source>
</evidence>
<evidence type="ECO:0000256" key="3">
    <source>
        <dbReference type="ARBA" id="ARBA00022448"/>
    </source>
</evidence>
<feature type="domain" description="ABC transmembrane type-2" evidence="7">
    <location>
        <begin position="88"/>
        <end position="327"/>
    </location>
</feature>
<comment type="subcellular location">
    <subcellularLocation>
        <location evidence="1">Cell inner membrane</location>
        <topology evidence="1">Multi-pass membrane protein</topology>
    </subcellularLocation>
</comment>
<evidence type="ECO:0000256" key="6">
    <source>
        <dbReference type="SAM" id="Phobius"/>
    </source>
</evidence>